<accession>A0A1V4KV46</accession>
<proteinExistence type="predicted"/>
<dbReference type="AlphaFoldDB" id="A0A1V4KV46"/>
<evidence type="ECO:0000313" key="1">
    <source>
        <dbReference type="EMBL" id="OPJ88280.1"/>
    </source>
</evidence>
<reference evidence="1 2" key="1">
    <citation type="submission" date="2016-02" db="EMBL/GenBank/DDBJ databases">
        <title>Band-tailed pigeon sequencing and assembly.</title>
        <authorList>
            <person name="Soares A.E."/>
            <person name="Novak B.J."/>
            <person name="Rice E.S."/>
            <person name="O'Connell B."/>
            <person name="Chang D."/>
            <person name="Weber S."/>
            <person name="Shapiro B."/>
        </authorList>
    </citation>
    <scope>NUCLEOTIDE SEQUENCE [LARGE SCALE GENOMIC DNA]</scope>
    <source>
        <strain evidence="1">BTP2013</strain>
        <tissue evidence="1">Blood</tissue>
    </source>
</reference>
<evidence type="ECO:0000313" key="2">
    <source>
        <dbReference type="Proteomes" id="UP000190648"/>
    </source>
</evidence>
<comment type="caution">
    <text evidence="1">The sequence shown here is derived from an EMBL/GenBank/DDBJ whole genome shotgun (WGS) entry which is preliminary data.</text>
</comment>
<gene>
    <name evidence="1" type="ORF">AV530_008261</name>
</gene>
<organism evidence="1 2">
    <name type="scientific">Patagioenas fasciata monilis</name>
    <dbReference type="NCBI Taxonomy" id="372326"/>
    <lineage>
        <taxon>Eukaryota</taxon>
        <taxon>Metazoa</taxon>
        <taxon>Chordata</taxon>
        <taxon>Craniata</taxon>
        <taxon>Vertebrata</taxon>
        <taxon>Euteleostomi</taxon>
        <taxon>Archelosauria</taxon>
        <taxon>Archosauria</taxon>
        <taxon>Dinosauria</taxon>
        <taxon>Saurischia</taxon>
        <taxon>Theropoda</taxon>
        <taxon>Coelurosauria</taxon>
        <taxon>Aves</taxon>
        <taxon>Neognathae</taxon>
        <taxon>Neoaves</taxon>
        <taxon>Columbimorphae</taxon>
        <taxon>Columbiformes</taxon>
        <taxon>Columbidae</taxon>
        <taxon>Patagioenas</taxon>
    </lineage>
</organism>
<dbReference type="EMBL" id="LSYS01001584">
    <property type="protein sequence ID" value="OPJ88280.1"/>
    <property type="molecule type" value="Genomic_DNA"/>
</dbReference>
<protein>
    <submittedName>
        <fullName evidence="1">Uncharacterized protein</fullName>
    </submittedName>
</protein>
<keyword evidence="2" id="KW-1185">Reference proteome</keyword>
<sequence length="89" mass="9729">MSLLLRYSVATCPKSHQYSLVNIAQGPALPWSFRLCLPLGCPATPGEAAPCEEWDTLSPRFLPVSLRKTAPAVECENKVKKDSKGLLKC</sequence>
<dbReference type="Proteomes" id="UP000190648">
    <property type="component" value="Unassembled WGS sequence"/>
</dbReference>
<name>A0A1V4KV46_PATFA</name>